<keyword evidence="5" id="KW-1185">Reference proteome</keyword>
<dbReference type="Pfam" id="PF07992">
    <property type="entry name" value="Pyr_redox_2"/>
    <property type="match status" value="1"/>
</dbReference>
<dbReference type="InterPro" id="IPR036188">
    <property type="entry name" value="FAD/NAD-bd_sf"/>
</dbReference>
<sequence length="467" mass="50484">MTPQNIKEKSYDLIIIGAGPAGMSAATTAATKGLSVAILDEQTSPGGQIYRAIKYSPLNNPKILGKDYYTGKDLLQPFEKSQVSYFSNSVVWSIDEKNQVAFSYHGKSQLFRAKKILIASGAIERPVPFPGWTLPGVMTCGAAQILLKTSGLTPKTPLVLAGSGPLMLLIAVQLMKAGVTISAILDTTPKGQLWRALPHFANALKNLPLLYKGMGLLWTLKKSGIRFIKHVKELKAIEGIDGQLTGVIASTKNAMVQLDCQSLLVHQGVVPNVQLSRALGLDHKWNNLQVCWKPVVDAWGESSRKDIFIAGDGSGIAGAIAAKWQGKLSALKIAQQVKNLGDGEVESEVKQANKSLNKQQAIRPFLDQLYQPAQTFLTPPDDTIVCRCEEVSAGEIRQIAKQGCKGPNQAKAFCRAGMGPCQGRLCGLTVSNLIAQTNQVSQEQVGYYHIRMPIKPLTINELADLSD</sequence>
<dbReference type="PRINTS" id="PR00411">
    <property type="entry name" value="PNDRDTASEI"/>
</dbReference>
<accession>A0A934JPY4</accession>
<proteinExistence type="predicted"/>
<dbReference type="InterPro" id="IPR041854">
    <property type="entry name" value="BFD-like_2Fe2S-bd_dom_sf"/>
</dbReference>
<dbReference type="Gene3D" id="1.10.10.1100">
    <property type="entry name" value="BFD-like [2Fe-2S]-binding domain"/>
    <property type="match status" value="1"/>
</dbReference>
<gene>
    <name evidence="4" type="ORF">I8J31_00135</name>
</gene>
<protein>
    <submittedName>
        <fullName evidence="4">NAD(P)/FAD-dependent oxidoreductase</fullName>
    </submittedName>
</protein>
<evidence type="ECO:0000313" key="4">
    <source>
        <dbReference type="EMBL" id="MBJ7536076.1"/>
    </source>
</evidence>
<dbReference type="AlphaFoldDB" id="A0A934JPY4"/>
<dbReference type="EMBL" id="JAEMNX010000001">
    <property type="protein sequence ID" value="MBJ7536076.1"/>
    <property type="molecule type" value="Genomic_DNA"/>
</dbReference>
<dbReference type="GO" id="GO:0016491">
    <property type="term" value="F:oxidoreductase activity"/>
    <property type="evidence" value="ECO:0007669"/>
    <property type="project" value="UniProtKB-KW"/>
</dbReference>
<reference evidence="4" key="1">
    <citation type="submission" date="2020-12" db="EMBL/GenBank/DDBJ databases">
        <title>Marinomonas arctica sp. nov., a psychrotolerant bacterium isolated from the Arctic.</title>
        <authorList>
            <person name="Zhang Y."/>
        </authorList>
    </citation>
    <scope>NUCLEOTIDE SEQUENCE</scope>
    <source>
        <strain evidence="4">C1424</strain>
    </source>
</reference>
<name>A0A934JPY4_9GAMM</name>
<dbReference type="RefSeq" id="WP_199466162.1">
    <property type="nucleotide sequence ID" value="NZ_JAEMNX010000001.1"/>
</dbReference>
<dbReference type="InterPro" id="IPR051691">
    <property type="entry name" value="Metab_Enz_Cyan_OpOx_G3PDH"/>
</dbReference>
<feature type="domain" description="BFD-like [2Fe-2S]-binding" evidence="2">
    <location>
        <begin position="384"/>
        <end position="435"/>
    </location>
</feature>
<dbReference type="Proteomes" id="UP000628710">
    <property type="component" value="Unassembled WGS sequence"/>
</dbReference>
<feature type="domain" description="FAD/NAD(P)-binding" evidence="3">
    <location>
        <begin position="11"/>
        <end position="326"/>
    </location>
</feature>
<evidence type="ECO:0000256" key="1">
    <source>
        <dbReference type="ARBA" id="ARBA00023002"/>
    </source>
</evidence>
<dbReference type="PRINTS" id="PR00368">
    <property type="entry name" value="FADPNR"/>
</dbReference>
<dbReference type="InterPro" id="IPR023753">
    <property type="entry name" value="FAD/NAD-binding_dom"/>
</dbReference>
<dbReference type="PANTHER" id="PTHR42949:SF3">
    <property type="entry name" value="ANAEROBIC GLYCEROL-3-PHOSPHATE DEHYDROGENASE SUBUNIT B"/>
    <property type="match status" value="1"/>
</dbReference>
<evidence type="ECO:0000259" key="3">
    <source>
        <dbReference type="Pfam" id="PF07992"/>
    </source>
</evidence>
<dbReference type="InterPro" id="IPR017224">
    <property type="entry name" value="Opine_Oxase_asu/HCN_bsu"/>
</dbReference>
<evidence type="ECO:0000259" key="2">
    <source>
        <dbReference type="Pfam" id="PF04324"/>
    </source>
</evidence>
<evidence type="ECO:0000313" key="5">
    <source>
        <dbReference type="Proteomes" id="UP000628710"/>
    </source>
</evidence>
<organism evidence="4 5">
    <name type="scientific">Marinomonas transparens</name>
    <dbReference type="NCBI Taxonomy" id="2795388"/>
    <lineage>
        <taxon>Bacteria</taxon>
        <taxon>Pseudomonadati</taxon>
        <taxon>Pseudomonadota</taxon>
        <taxon>Gammaproteobacteria</taxon>
        <taxon>Oceanospirillales</taxon>
        <taxon>Oceanospirillaceae</taxon>
        <taxon>Marinomonas</taxon>
    </lineage>
</organism>
<dbReference type="Pfam" id="PF04324">
    <property type="entry name" value="Fer2_BFD"/>
    <property type="match status" value="1"/>
</dbReference>
<comment type="caution">
    <text evidence="4">The sequence shown here is derived from an EMBL/GenBank/DDBJ whole genome shotgun (WGS) entry which is preliminary data.</text>
</comment>
<dbReference type="CDD" id="cd19946">
    <property type="entry name" value="GlpA-like_Fer2_BFD-like"/>
    <property type="match status" value="1"/>
</dbReference>
<dbReference type="Gene3D" id="3.50.50.60">
    <property type="entry name" value="FAD/NAD(P)-binding domain"/>
    <property type="match status" value="2"/>
</dbReference>
<dbReference type="SUPFAM" id="SSF51905">
    <property type="entry name" value="FAD/NAD(P)-binding domain"/>
    <property type="match status" value="1"/>
</dbReference>
<dbReference type="PIRSF" id="PIRSF037495">
    <property type="entry name" value="Opine_OX_OoxA/HcnB"/>
    <property type="match status" value="1"/>
</dbReference>
<dbReference type="PANTHER" id="PTHR42949">
    <property type="entry name" value="ANAEROBIC GLYCEROL-3-PHOSPHATE DEHYDROGENASE SUBUNIT B"/>
    <property type="match status" value="1"/>
</dbReference>
<dbReference type="InterPro" id="IPR007419">
    <property type="entry name" value="BFD-like_2Fe2S-bd_dom"/>
</dbReference>
<keyword evidence="1" id="KW-0560">Oxidoreductase</keyword>